<keyword evidence="1" id="KW-0479">Metal-binding</keyword>
<dbReference type="GO" id="GO:0008270">
    <property type="term" value="F:zinc ion binding"/>
    <property type="evidence" value="ECO:0007669"/>
    <property type="project" value="UniProtKB-UniRule"/>
</dbReference>
<evidence type="ECO:0000256" key="1">
    <source>
        <dbReference type="RuleBase" id="RU367018"/>
    </source>
</evidence>
<dbReference type="Proteomes" id="UP000289738">
    <property type="component" value="Chromosome A04"/>
</dbReference>
<dbReference type="PANTHER" id="PTHR31669">
    <property type="entry name" value="PROTEIN FAR1-RELATED SEQUENCE 10-RELATED"/>
    <property type="match status" value="1"/>
</dbReference>
<keyword evidence="1" id="KW-0539">Nucleus</keyword>
<gene>
    <name evidence="2" type="ORF">Ahy_A04g019235</name>
</gene>
<comment type="caution">
    <text evidence="2">The sequence shown here is derived from an EMBL/GenBank/DDBJ whole genome shotgun (WGS) entry which is preliminary data.</text>
</comment>
<dbReference type="PANTHER" id="PTHR31669:SF251">
    <property type="entry name" value="PROTEIN FAR1-RELATED SEQUENCE"/>
    <property type="match status" value="1"/>
</dbReference>
<dbReference type="GO" id="GO:0005634">
    <property type="term" value="C:nucleus"/>
    <property type="evidence" value="ECO:0007669"/>
    <property type="project" value="UniProtKB-SubCell"/>
</dbReference>
<dbReference type="InterPro" id="IPR031052">
    <property type="entry name" value="FHY3/FAR1"/>
</dbReference>
<comment type="subcellular location">
    <subcellularLocation>
        <location evidence="1">Nucleus</location>
    </subcellularLocation>
</comment>
<sequence>MSHIVWNSYTKDAFDRNWNNFIIKYGLEGNKWLSGSVHHTLLVRAVRGSAYMDHNLLRSPLLGWDEKHIKEREHALIFQQVHYTQQLLETIHEQYDNCLASRKQTERKFDVIDFHTMIPCATKSAIEA</sequence>
<keyword evidence="1" id="KW-0863">Zinc-finger</keyword>
<dbReference type="EMBL" id="SDMP01000004">
    <property type="protein sequence ID" value="RYR61957.1"/>
    <property type="molecule type" value="Genomic_DNA"/>
</dbReference>
<evidence type="ECO:0000313" key="3">
    <source>
        <dbReference type="Proteomes" id="UP000289738"/>
    </source>
</evidence>
<organism evidence="2 3">
    <name type="scientific">Arachis hypogaea</name>
    <name type="common">Peanut</name>
    <dbReference type="NCBI Taxonomy" id="3818"/>
    <lineage>
        <taxon>Eukaryota</taxon>
        <taxon>Viridiplantae</taxon>
        <taxon>Streptophyta</taxon>
        <taxon>Embryophyta</taxon>
        <taxon>Tracheophyta</taxon>
        <taxon>Spermatophyta</taxon>
        <taxon>Magnoliopsida</taxon>
        <taxon>eudicotyledons</taxon>
        <taxon>Gunneridae</taxon>
        <taxon>Pentapetalae</taxon>
        <taxon>rosids</taxon>
        <taxon>fabids</taxon>
        <taxon>Fabales</taxon>
        <taxon>Fabaceae</taxon>
        <taxon>Papilionoideae</taxon>
        <taxon>50 kb inversion clade</taxon>
        <taxon>dalbergioids sensu lato</taxon>
        <taxon>Dalbergieae</taxon>
        <taxon>Pterocarpus clade</taxon>
        <taxon>Arachis</taxon>
    </lineage>
</organism>
<name>A0A445DFI9_ARAHY</name>
<evidence type="ECO:0000313" key="2">
    <source>
        <dbReference type="EMBL" id="RYR61957.1"/>
    </source>
</evidence>
<dbReference type="GO" id="GO:0006355">
    <property type="term" value="P:regulation of DNA-templated transcription"/>
    <property type="evidence" value="ECO:0007669"/>
    <property type="project" value="UniProtKB-UniRule"/>
</dbReference>
<dbReference type="AlphaFoldDB" id="A0A445DFI9"/>
<keyword evidence="1" id="KW-0862">Zinc</keyword>
<comment type="similarity">
    <text evidence="1">Belongs to the FHY3/FAR1 family.</text>
</comment>
<proteinExistence type="inferred from homology"/>
<comment type="function">
    <text evidence="1">Putative transcription activator involved in regulating light control of development.</text>
</comment>
<reference evidence="2 3" key="1">
    <citation type="submission" date="2019-01" db="EMBL/GenBank/DDBJ databases">
        <title>Sequencing of cultivated peanut Arachis hypogaea provides insights into genome evolution and oil improvement.</title>
        <authorList>
            <person name="Chen X."/>
        </authorList>
    </citation>
    <scope>NUCLEOTIDE SEQUENCE [LARGE SCALE GENOMIC DNA]</scope>
    <source>
        <strain evidence="3">cv. Fuhuasheng</strain>
        <tissue evidence="2">Leaves</tissue>
    </source>
</reference>
<keyword evidence="3" id="KW-1185">Reference proteome</keyword>
<accession>A0A445DFI9</accession>
<protein>
    <recommendedName>
        <fullName evidence="1">Protein FAR1-RELATED SEQUENCE</fullName>
    </recommendedName>
</protein>